<accession>A0A6P1QTZ4</accession>
<organism evidence="1 2">
    <name type="scientific">Bergeyella cardium</name>
    <dbReference type="NCBI Taxonomy" id="1585976"/>
    <lineage>
        <taxon>Bacteria</taxon>
        <taxon>Pseudomonadati</taxon>
        <taxon>Bacteroidota</taxon>
        <taxon>Flavobacteriia</taxon>
        <taxon>Flavobacteriales</taxon>
        <taxon>Weeksellaceae</taxon>
        <taxon>Bergeyella</taxon>
    </lineage>
</organism>
<gene>
    <name evidence="1" type="ORF">DBX24_04850</name>
</gene>
<dbReference type="KEGG" id="bcad:DBX24_04850"/>
<dbReference type="EMBL" id="CP029149">
    <property type="protein sequence ID" value="QHN65269.1"/>
    <property type="molecule type" value="Genomic_DNA"/>
</dbReference>
<reference evidence="1 2" key="1">
    <citation type="submission" date="2018-04" db="EMBL/GenBank/DDBJ databases">
        <title>Characteristic and Complete Genome Sequencing of A Novel Member of Infective Endocarditis Causative Bacteria: Bergeyella cardium QL-PH.</title>
        <authorList>
            <person name="Pan H."/>
            <person name="Sun E."/>
            <person name="Zhang Y."/>
        </authorList>
    </citation>
    <scope>NUCLEOTIDE SEQUENCE [LARGE SCALE GENOMIC DNA]</scope>
    <source>
        <strain evidence="1 2">HPQL</strain>
    </source>
</reference>
<dbReference type="PANTHER" id="PTHR33361:SF16">
    <property type="entry name" value="DUF885 DOMAIN-CONTAINING PROTEIN"/>
    <property type="match status" value="1"/>
</dbReference>
<evidence type="ECO:0000313" key="1">
    <source>
        <dbReference type="EMBL" id="QHN65269.1"/>
    </source>
</evidence>
<keyword evidence="2" id="KW-1185">Reference proteome</keyword>
<dbReference type="InterPro" id="IPR010281">
    <property type="entry name" value="DUF885"/>
</dbReference>
<dbReference type="OrthoDB" id="9760040at2"/>
<dbReference type="AlphaFoldDB" id="A0A6P1QTZ4"/>
<dbReference type="PANTHER" id="PTHR33361">
    <property type="entry name" value="GLR0591 PROTEIN"/>
    <property type="match status" value="1"/>
</dbReference>
<dbReference type="PROSITE" id="PS51257">
    <property type="entry name" value="PROKAR_LIPOPROTEIN"/>
    <property type="match status" value="1"/>
</dbReference>
<sequence>MNIRNLYLALGLVVFALFFSCKKKDMPLTKETPIDLDTIAAHYYEEYLKLYPLEATMQGDERYNDQLPINIDKDFINGEIAFYTKVQEQLKRVDYESLSDDKKVVYDVLETTLKDKMERYIYKPEYIPFTQFEGLPLLFPVLGSGQGIQPFNTEKDYDNWLKRMSQFPIWIDAAINNFDEGIKNEVVLPKKLVIKMIPQLRAEEITSLSFEKNIFYKPLQNFPKSFDAKTKQKYTELYKQTVEEKIIPAYQKMADYLETVYYPEARDTDGYNALPNGEEAYKYYVKSWTTADIPINEIHKMGVQEVAKIRAEMEAIKKEVGYSGSLESFLLAVKEEEKAMPYQSSQEVIGAFNAILKKISPKLKTMFSVTPKTRFEIRQTEKFRELSASAEYIQGSADGSRPGIFYIPLPEPSKFNVTSGMESLFLHEAIPGHHYQVSLQQENESLPKFMRFGWYGAYGEGWALYCESLGKDLGLYKDPYQRLGALNDQMLRAVRLVIDTGLHTGKLTREGAIKYFLRNIAYDEAAATAEVERYMALPGQALSYKIGQAKIIELRTKYEKELGKKFSLPEFHRALLSQGCLPLTVLERKMQLWAEKQ</sequence>
<dbReference type="RefSeq" id="WP_160224131.1">
    <property type="nucleotide sequence ID" value="NZ_CP029149.1"/>
</dbReference>
<dbReference type="Pfam" id="PF05960">
    <property type="entry name" value="DUF885"/>
    <property type="match status" value="1"/>
</dbReference>
<proteinExistence type="predicted"/>
<evidence type="ECO:0000313" key="2">
    <source>
        <dbReference type="Proteomes" id="UP000464318"/>
    </source>
</evidence>
<dbReference type="Proteomes" id="UP000464318">
    <property type="component" value="Chromosome"/>
</dbReference>
<protein>
    <submittedName>
        <fullName evidence="1">DUF885 family protein</fullName>
    </submittedName>
</protein>
<name>A0A6P1QTZ4_9FLAO</name>